<keyword evidence="5" id="KW-0472">Membrane</keyword>
<keyword evidence="4" id="KW-0732">Signal</keyword>
<comment type="caution">
    <text evidence="6">The sequence shown here is derived from an EMBL/GenBank/DDBJ whole genome shotgun (WGS) entry which is preliminary data.</text>
</comment>
<keyword evidence="3 4" id="KW-0964">Secreted</keyword>
<feature type="transmembrane region" description="Helical" evidence="5">
    <location>
        <begin position="139"/>
        <end position="158"/>
    </location>
</feature>
<keyword evidence="5" id="KW-0812">Transmembrane</keyword>
<proteinExistence type="inferred from homology"/>
<name>A0AAV0TDY6_9STRA</name>
<evidence type="ECO:0000256" key="4">
    <source>
        <dbReference type="RuleBase" id="RU367124"/>
    </source>
</evidence>
<feature type="chain" id="PRO_5043572484" description="RxLR effector protein" evidence="4">
    <location>
        <begin position="20"/>
        <end position="177"/>
    </location>
</feature>
<dbReference type="PROSITE" id="PS51257">
    <property type="entry name" value="PROKAR_LIPOPROTEIN"/>
    <property type="match status" value="1"/>
</dbReference>
<dbReference type="InterPro" id="IPR031825">
    <property type="entry name" value="RXLR"/>
</dbReference>
<evidence type="ECO:0000313" key="6">
    <source>
        <dbReference type="EMBL" id="CAI5720308.1"/>
    </source>
</evidence>
<sequence>MRFSVLVALFVATFVASCGSFISAETKALNDNMYNSNEVARHLRGDNEVQEERGVEATEVISKIVGESDDITRTATASLKNVENLDNLFGAKGLATLEKKGLTAEKILQKDPEAIKKLAKFAVIGAKEHKGMLKKSMDYGLRIAGVIGLLYVLYCWALKAPSYRPVNSTAQTAPASA</sequence>
<comment type="domain">
    <text evidence="4">The RxLR-dEER motif acts to carry the protein into the host cell cytoplasm through binding to cell surface phosphatidylinositol-3-phosphate.</text>
</comment>
<dbReference type="Proteomes" id="UP001162029">
    <property type="component" value="Unassembled WGS sequence"/>
</dbReference>
<feature type="signal peptide" evidence="4">
    <location>
        <begin position="1"/>
        <end position="19"/>
    </location>
</feature>
<evidence type="ECO:0000256" key="3">
    <source>
        <dbReference type="ARBA" id="ARBA00022525"/>
    </source>
</evidence>
<keyword evidence="7" id="KW-1185">Reference proteome</keyword>
<gene>
    <name evidence="6" type="ORF">PDE001_LOCUS2211</name>
</gene>
<dbReference type="EMBL" id="CANTFM010000377">
    <property type="protein sequence ID" value="CAI5720308.1"/>
    <property type="molecule type" value="Genomic_DNA"/>
</dbReference>
<organism evidence="6 7">
    <name type="scientific">Peronospora destructor</name>
    <dbReference type="NCBI Taxonomy" id="86335"/>
    <lineage>
        <taxon>Eukaryota</taxon>
        <taxon>Sar</taxon>
        <taxon>Stramenopiles</taxon>
        <taxon>Oomycota</taxon>
        <taxon>Peronosporomycetes</taxon>
        <taxon>Peronosporales</taxon>
        <taxon>Peronosporaceae</taxon>
        <taxon>Peronospora</taxon>
    </lineage>
</organism>
<protein>
    <recommendedName>
        <fullName evidence="4">RxLR effector protein</fullName>
    </recommendedName>
</protein>
<evidence type="ECO:0000313" key="7">
    <source>
        <dbReference type="Proteomes" id="UP001162029"/>
    </source>
</evidence>
<comment type="function">
    <text evidence="4">Effector that suppresses plant defense responses during pathogen infection.</text>
</comment>
<evidence type="ECO:0000256" key="1">
    <source>
        <dbReference type="ARBA" id="ARBA00004613"/>
    </source>
</evidence>
<reference evidence="6" key="1">
    <citation type="submission" date="2022-12" db="EMBL/GenBank/DDBJ databases">
        <authorList>
            <person name="Webb A."/>
        </authorList>
    </citation>
    <scope>NUCLEOTIDE SEQUENCE</scope>
    <source>
        <strain evidence="6">Pd1</strain>
    </source>
</reference>
<dbReference type="Pfam" id="PF16810">
    <property type="entry name" value="RXLR"/>
    <property type="match status" value="1"/>
</dbReference>
<accession>A0AAV0TDY6</accession>
<evidence type="ECO:0000256" key="2">
    <source>
        <dbReference type="ARBA" id="ARBA00010400"/>
    </source>
</evidence>
<keyword evidence="5" id="KW-1133">Transmembrane helix</keyword>
<dbReference type="AlphaFoldDB" id="A0AAV0TDY6"/>
<comment type="similarity">
    <text evidence="2 4">Belongs to the RxLR effector family.</text>
</comment>
<comment type="subcellular location">
    <subcellularLocation>
        <location evidence="1 4">Secreted</location>
    </subcellularLocation>
</comment>
<evidence type="ECO:0000256" key="5">
    <source>
        <dbReference type="SAM" id="Phobius"/>
    </source>
</evidence>